<reference evidence="9 10" key="1">
    <citation type="submission" date="2023-07" db="EMBL/GenBank/DDBJ databases">
        <title>Sequencing the genomes of 1000 actinobacteria strains.</title>
        <authorList>
            <person name="Klenk H.-P."/>
        </authorList>
    </citation>
    <scope>NUCLEOTIDE SEQUENCE [LARGE SCALE GENOMIC DNA]</scope>
    <source>
        <strain evidence="9 10">DSM 22966</strain>
    </source>
</reference>
<feature type="binding site" evidence="6">
    <location>
        <position position="328"/>
    </location>
    <ligand>
        <name>S-adenosyl-L-methionine</name>
        <dbReference type="ChEBI" id="CHEBI:59789"/>
    </ligand>
</feature>
<dbReference type="RefSeq" id="WP_310172813.1">
    <property type="nucleotide sequence ID" value="NZ_BAABHE010000002.1"/>
</dbReference>
<evidence type="ECO:0000256" key="3">
    <source>
        <dbReference type="ARBA" id="ARBA00022679"/>
    </source>
</evidence>
<keyword evidence="3 6" id="KW-0808">Transferase</keyword>
<protein>
    <submittedName>
        <fullName evidence="9">16S rRNA (Cytosine967-C5)-methyltransferase</fullName>
        <ecNumber evidence="9">2.1.1.176</ecNumber>
    </submittedName>
</protein>
<accession>A0ABU2B0E4</accession>
<keyword evidence="10" id="KW-1185">Reference proteome</keyword>
<evidence type="ECO:0000256" key="2">
    <source>
        <dbReference type="ARBA" id="ARBA00022603"/>
    </source>
</evidence>
<proteinExistence type="inferred from homology"/>
<dbReference type="InterPro" id="IPR049560">
    <property type="entry name" value="MeTrfase_RsmB-F_NOP2_cat"/>
</dbReference>
<organism evidence="9 10">
    <name type="scientific">Enteractinococcus fodinae</name>
    <dbReference type="NCBI Taxonomy" id="684663"/>
    <lineage>
        <taxon>Bacteria</taxon>
        <taxon>Bacillati</taxon>
        <taxon>Actinomycetota</taxon>
        <taxon>Actinomycetes</taxon>
        <taxon>Micrococcales</taxon>
        <taxon>Micrococcaceae</taxon>
    </lineage>
</organism>
<evidence type="ECO:0000256" key="6">
    <source>
        <dbReference type="PROSITE-ProRule" id="PRU01023"/>
    </source>
</evidence>
<comment type="similarity">
    <text evidence="1 6">Belongs to the class I-like SAM-binding methyltransferase superfamily. RsmB/NOP family.</text>
</comment>
<dbReference type="GO" id="GO:0008168">
    <property type="term" value="F:methyltransferase activity"/>
    <property type="evidence" value="ECO:0007669"/>
    <property type="project" value="UniProtKB-KW"/>
</dbReference>
<feature type="domain" description="SAM-dependent MTase RsmB/NOP-type" evidence="8">
    <location>
        <begin position="202"/>
        <end position="505"/>
    </location>
</feature>
<dbReference type="Proteomes" id="UP001183794">
    <property type="component" value="Unassembled WGS sequence"/>
</dbReference>
<evidence type="ECO:0000256" key="1">
    <source>
        <dbReference type="ARBA" id="ARBA00007494"/>
    </source>
</evidence>
<dbReference type="PRINTS" id="PR02008">
    <property type="entry name" value="RCMTFAMILY"/>
</dbReference>
<evidence type="ECO:0000256" key="4">
    <source>
        <dbReference type="ARBA" id="ARBA00022691"/>
    </source>
</evidence>
<feature type="region of interest" description="Disordered" evidence="7">
    <location>
        <begin position="1"/>
        <end position="43"/>
    </location>
</feature>
<feature type="binding site" evidence="6">
    <location>
        <begin position="303"/>
        <end position="309"/>
    </location>
    <ligand>
        <name>S-adenosyl-L-methionine</name>
        <dbReference type="ChEBI" id="CHEBI:59789"/>
    </ligand>
</feature>
<dbReference type="InterPro" id="IPR035926">
    <property type="entry name" value="NusB-like_sf"/>
</dbReference>
<dbReference type="InterPro" id="IPR006027">
    <property type="entry name" value="NusB_RsmB_TIM44"/>
</dbReference>
<dbReference type="EMBL" id="JAVDYJ010000001">
    <property type="protein sequence ID" value="MDR7347068.1"/>
    <property type="molecule type" value="Genomic_DNA"/>
</dbReference>
<dbReference type="Pfam" id="PF01189">
    <property type="entry name" value="Methyltr_RsmB-F"/>
    <property type="match status" value="1"/>
</dbReference>
<dbReference type="InterPro" id="IPR018314">
    <property type="entry name" value="RsmB/NOL1/NOP2-like_CS"/>
</dbReference>
<feature type="active site" description="Nucleophile" evidence="6">
    <location>
        <position position="428"/>
    </location>
</feature>
<dbReference type="InterPro" id="IPR029063">
    <property type="entry name" value="SAM-dependent_MTases_sf"/>
</dbReference>
<dbReference type="GO" id="GO:0032259">
    <property type="term" value="P:methylation"/>
    <property type="evidence" value="ECO:0007669"/>
    <property type="project" value="UniProtKB-KW"/>
</dbReference>
<comment type="caution">
    <text evidence="9">The sequence shown here is derived from an EMBL/GenBank/DDBJ whole genome shotgun (WGS) entry which is preliminary data.</text>
</comment>
<feature type="binding site" evidence="6">
    <location>
        <position position="355"/>
    </location>
    <ligand>
        <name>S-adenosyl-L-methionine</name>
        <dbReference type="ChEBI" id="CHEBI:59789"/>
    </ligand>
</feature>
<keyword evidence="4 6" id="KW-0949">S-adenosyl-L-methionine</keyword>
<evidence type="ECO:0000313" key="10">
    <source>
        <dbReference type="Proteomes" id="UP001183794"/>
    </source>
</evidence>
<name>A0ABU2B0E4_9MICC</name>
<sequence length="505" mass="54622">MADEDSTQQRRNTKGRQRNRGRSGRPRQYSAKAPSQRQRATDPARLTAFQILQAVTHEDAYANLVLPTRIRRNKLDRQDAGFATELTYGTLRSLGTYDAILARCVDRSLKKLDRPVLDALRLGTHQLLNMRVPAHAALDTTVALVRDQIGTGPSGFVNAVLRKVSQRTLEEWLEELAPGDSDQDLAIRYAHPPWILRAVKQSLVTNGRNVEDFRSVLEANNSAPELNLIALPGIGDLEPVLEYGAEASPLAPDAAVYSGGDAGRIPGVADGTVRVQDIGSQLTARALVGARDVTAGEAWLDMAAGPGGKAAVLAALAQAHGATLQANDVSEHRTKLVTQALRVVNEDVWTTSVADGTALAADPANAQRFDRILLDAPCTGLGALRRRPESRWRRTPQDLATLTQLQSQLLDAALAMLKPGGLLAYVTCSPHIAETTLQVNDLLKRQPDVTLLDSASALQQVAHQDDDGSVLARESITAGDTDANTAQLWPDLHRTDAMFFALLTR</sequence>
<dbReference type="InterPro" id="IPR001678">
    <property type="entry name" value="MeTrfase_RsmB-F_NOP2_dom"/>
</dbReference>
<feature type="binding site" evidence="6">
    <location>
        <position position="375"/>
    </location>
    <ligand>
        <name>S-adenosyl-L-methionine</name>
        <dbReference type="ChEBI" id="CHEBI:59789"/>
    </ligand>
</feature>
<dbReference type="Gene3D" id="1.10.940.10">
    <property type="entry name" value="NusB-like"/>
    <property type="match status" value="1"/>
</dbReference>
<evidence type="ECO:0000313" key="9">
    <source>
        <dbReference type="EMBL" id="MDR7347068.1"/>
    </source>
</evidence>
<gene>
    <name evidence="9" type="ORF">J2S62_001325</name>
</gene>
<evidence type="ECO:0000256" key="5">
    <source>
        <dbReference type="ARBA" id="ARBA00022884"/>
    </source>
</evidence>
<dbReference type="Gene3D" id="3.40.50.150">
    <property type="entry name" value="Vaccinia Virus protein VP39"/>
    <property type="match status" value="1"/>
</dbReference>
<dbReference type="SUPFAM" id="SSF53335">
    <property type="entry name" value="S-adenosyl-L-methionine-dependent methyltransferases"/>
    <property type="match status" value="1"/>
</dbReference>
<keyword evidence="2 6" id="KW-0489">Methyltransferase</keyword>
<evidence type="ECO:0000259" key="8">
    <source>
        <dbReference type="PROSITE" id="PS51686"/>
    </source>
</evidence>
<dbReference type="PANTHER" id="PTHR22807:SF53">
    <property type="entry name" value="RIBOSOMAL RNA SMALL SUBUNIT METHYLTRANSFERASE B-RELATED"/>
    <property type="match status" value="1"/>
</dbReference>
<dbReference type="EC" id="2.1.1.176" evidence="9"/>
<evidence type="ECO:0000256" key="7">
    <source>
        <dbReference type="SAM" id="MobiDB-lite"/>
    </source>
</evidence>
<dbReference type="PROSITE" id="PS51686">
    <property type="entry name" value="SAM_MT_RSMB_NOP"/>
    <property type="match status" value="1"/>
</dbReference>
<dbReference type="Pfam" id="PF01029">
    <property type="entry name" value="NusB"/>
    <property type="match status" value="1"/>
</dbReference>
<dbReference type="PROSITE" id="PS01153">
    <property type="entry name" value="NOL1_NOP2_SUN"/>
    <property type="match status" value="1"/>
</dbReference>
<dbReference type="InterPro" id="IPR023267">
    <property type="entry name" value="RCMT"/>
</dbReference>
<feature type="compositionally biased region" description="Basic residues" evidence="7">
    <location>
        <begin position="11"/>
        <end position="25"/>
    </location>
</feature>
<keyword evidence="5 6" id="KW-0694">RNA-binding</keyword>
<dbReference type="SUPFAM" id="SSF48013">
    <property type="entry name" value="NusB-like"/>
    <property type="match status" value="1"/>
</dbReference>
<dbReference type="PANTHER" id="PTHR22807">
    <property type="entry name" value="NOP2 YEAST -RELATED NOL1/NOP2/FMU SUN DOMAIN-CONTAINING"/>
    <property type="match status" value="1"/>
</dbReference>